<organism evidence="2 3">
    <name type="scientific">Colletotrichum shisoi</name>
    <dbReference type="NCBI Taxonomy" id="2078593"/>
    <lineage>
        <taxon>Eukaryota</taxon>
        <taxon>Fungi</taxon>
        <taxon>Dikarya</taxon>
        <taxon>Ascomycota</taxon>
        <taxon>Pezizomycotina</taxon>
        <taxon>Sordariomycetes</taxon>
        <taxon>Hypocreomycetidae</taxon>
        <taxon>Glomerellales</taxon>
        <taxon>Glomerellaceae</taxon>
        <taxon>Colletotrichum</taxon>
        <taxon>Colletotrichum destructivum species complex</taxon>
    </lineage>
</organism>
<dbReference type="Proteomes" id="UP000326340">
    <property type="component" value="Unassembled WGS sequence"/>
</dbReference>
<keyword evidence="3" id="KW-1185">Reference proteome</keyword>
<dbReference type="AlphaFoldDB" id="A0A5Q4BW66"/>
<comment type="caution">
    <text evidence="2">The sequence shown here is derived from an EMBL/GenBank/DDBJ whole genome shotgun (WGS) entry which is preliminary data.</text>
</comment>
<gene>
    <name evidence="2" type="ORF">CSHISOI_04921</name>
</gene>
<protein>
    <submittedName>
        <fullName evidence="2">Uncharacterized protein</fullName>
    </submittedName>
</protein>
<proteinExistence type="predicted"/>
<name>A0A5Q4BW66_9PEZI</name>
<reference evidence="2 3" key="1">
    <citation type="journal article" date="2019" name="Sci. Rep.">
        <title>Colletotrichum shisoi sp. nov., an anthracnose pathogen of Perilla frutescens in Japan: molecular phylogenetic, morphological and genomic evidence.</title>
        <authorList>
            <person name="Gan P."/>
            <person name="Tsushima A."/>
            <person name="Hiroyama R."/>
            <person name="Narusaka M."/>
            <person name="Takano Y."/>
            <person name="Narusaka Y."/>
            <person name="Kawaradani M."/>
            <person name="Damm U."/>
            <person name="Shirasu K."/>
        </authorList>
    </citation>
    <scope>NUCLEOTIDE SEQUENCE [LARGE SCALE GENOMIC DNA]</scope>
    <source>
        <strain evidence="2 3">PG-2018a</strain>
    </source>
</reference>
<feature type="region of interest" description="Disordered" evidence="1">
    <location>
        <begin position="78"/>
        <end position="117"/>
    </location>
</feature>
<dbReference type="EMBL" id="PUHP01000369">
    <property type="protein sequence ID" value="TQN70574.1"/>
    <property type="molecule type" value="Genomic_DNA"/>
</dbReference>
<accession>A0A5Q4BW66</accession>
<evidence type="ECO:0000256" key="1">
    <source>
        <dbReference type="SAM" id="MobiDB-lite"/>
    </source>
</evidence>
<sequence>MRLLPYRIVCTFFRPRPQERTADGGTNELIIHLVQEETELNPPRPTLTIRPLGPRSFSYESCIHSPRPFAELAHGANRMPDTLSRSPRPGLAGQHEGFTDTGSQVSYIDIGRKTEPA</sequence>
<evidence type="ECO:0000313" key="2">
    <source>
        <dbReference type="EMBL" id="TQN70574.1"/>
    </source>
</evidence>
<evidence type="ECO:0000313" key="3">
    <source>
        <dbReference type="Proteomes" id="UP000326340"/>
    </source>
</evidence>